<proteinExistence type="predicted"/>
<keyword evidence="1" id="KW-0812">Transmembrane</keyword>
<organism evidence="2 3">
    <name type="scientific">Camellia sinensis</name>
    <name type="common">Tea plant</name>
    <name type="synonym">Thea sinensis</name>
    <dbReference type="NCBI Taxonomy" id="4442"/>
    <lineage>
        <taxon>Eukaryota</taxon>
        <taxon>Viridiplantae</taxon>
        <taxon>Streptophyta</taxon>
        <taxon>Embryophyta</taxon>
        <taxon>Tracheophyta</taxon>
        <taxon>Spermatophyta</taxon>
        <taxon>Magnoliopsida</taxon>
        <taxon>eudicotyledons</taxon>
        <taxon>Gunneridae</taxon>
        <taxon>Pentapetalae</taxon>
        <taxon>asterids</taxon>
        <taxon>Ericales</taxon>
        <taxon>Theaceae</taxon>
        <taxon>Camellia</taxon>
    </lineage>
</organism>
<dbReference type="EMBL" id="JACBKZ010000001">
    <property type="protein sequence ID" value="KAF5961757.1"/>
    <property type="molecule type" value="Genomic_DNA"/>
</dbReference>
<keyword evidence="1" id="KW-1133">Transmembrane helix</keyword>
<evidence type="ECO:0000313" key="3">
    <source>
        <dbReference type="Proteomes" id="UP000593564"/>
    </source>
</evidence>
<gene>
    <name evidence="2" type="ORF">HYC85_002966</name>
</gene>
<evidence type="ECO:0000313" key="2">
    <source>
        <dbReference type="EMBL" id="KAF5961757.1"/>
    </source>
</evidence>
<keyword evidence="1" id="KW-0472">Membrane</keyword>
<reference evidence="2 3" key="2">
    <citation type="submission" date="2020-07" db="EMBL/GenBank/DDBJ databases">
        <title>Genome assembly of wild tea tree DASZ reveals pedigree and selection history of tea varieties.</title>
        <authorList>
            <person name="Zhang W."/>
        </authorList>
    </citation>
    <scope>NUCLEOTIDE SEQUENCE [LARGE SCALE GENOMIC DNA]</scope>
    <source>
        <strain evidence="3">cv. G240</strain>
        <tissue evidence="2">Leaf</tissue>
    </source>
</reference>
<dbReference type="AlphaFoldDB" id="A0A7J7IAY9"/>
<evidence type="ECO:0000256" key="1">
    <source>
        <dbReference type="SAM" id="Phobius"/>
    </source>
</evidence>
<comment type="caution">
    <text evidence="2">The sequence shown here is derived from an EMBL/GenBank/DDBJ whole genome shotgun (WGS) entry which is preliminary data.</text>
</comment>
<accession>A0A7J7IAY9</accession>
<sequence length="72" mass="8163">MMMPGICFLRQTWNFSQDIYIYISSGWNCYYTVLHIIVAIAAAVRLLKLVIQSSASTVANPCNYICNLMPII</sequence>
<dbReference type="Proteomes" id="UP000593564">
    <property type="component" value="Unassembled WGS sequence"/>
</dbReference>
<keyword evidence="3" id="KW-1185">Reference proteome</keyword>
<name>A0A7J7IAY9_CAMSI</name>
<reference evidence="3" key="1">
    <citation type="journal article" date="2020" name="Nat. Commun.">
        <title>Genome assembly of wild tea tree DASZ reveals pedigree and selection history of tea varieties.</title>
        <authorList>
            <person name="Zhang W."/>
            <person name="Zhang Y."/>
            <person name="Qiu H."/>
            <person name="Guo Y."/>
            <person name="Wan H."/>
            <person name="Zhang X."/>
            <person name="Scossa F."/>
            <person name="Alseekh S."/>
            <person name="Zhang Q."/>
            <person name="Wang P."/>
            <person name="Xu L."/>
            <person name="Schmidt M.H."/>
            <person name="Jia X."/>
            <person name="Li D."/>
            <person name="Zhu A."/>
            <person name="Guo F."/>
            <person name="Chen W."/>
            <person name="Ni D."/>
            <person name="Usadel B."/>
            <person name="Fernie A.R."/>
            <person name="Wen W."/>
        </authorList>
    </citation>
    <scope>NUCLEOTIDE SEQUENCE [LARGE SCALE GENOMIC DNA]</scope>
    <source>
        <strain evidence="3">cv. G240</strain>
    </source>
</reference>
<feature type="transmembrane region" description="Helical" evidence="1">
    <location>
        <begin position="20"/>
        <end position="44"/>
    </location>
</feature>
<protein>
    <submittedName>
        <fullName evidence="2">Uncharacterized protein</fullName>
    </submittedName>
</protein>